<organism evidence="2 3">
    <name type="scientific">Araneus ventricosus</name>
    <name type="common">Orbweaver spider</name>
    <name type="synonym">Epeira ventricosa</name>
    <dbReference type="NCBI Taxonomy" id="182803"/>
    <lineage>
        <taxon>Eukaryota</taxon>
        <taxon>Metazoa</taxon>
        <taxon>Ecdysozoa</taxon>
        <taxon>Arthropoda</taxon>
        <taxon>Chelicerata</taxon>
        <taxon>Arachnida</taxon>
        <taxon>Araneae</taxon>
        <taxon>Araneomorphae</taxon>
        <taxon>Entelegynae</taxon>
        <taxon>Araneoidea</taxon>
        <taxon>Araneidae</taxon>
        <taxon>Araneus</taxon>
    </lineage>
</organism>
<dbReference type="EMBL" id="BGPR01063850">
    <property type="protein sequence ID" value="GBO38981.1"/>
    <property type="molecule type" value="Genomic_DNA"/>
</dbReference>
<keyword evidence="3" id="KW-1185">Reference proteome</keyword>
<accession>A0A4Y2WPI2</accession>
<proteinExistence type="predicted"/>
<feature type="transmembrane region" description="Helical" evidence="1">
    <location>
        <begin position="43"/>
        <end position="62"/>
    </location>
</feature>
<protein>
    <recommendedName>
        <fullName evidence="4">Gustatory receptor</fullName>
    </recommendedName>
</protein>
<name>A0A4Y2WPI2_ARAVE</name>
<feature type="transmembrane region" description="Helical" evidence="1">
    <location>
        <begin position="68"/>
        <end position="88"/>
    </location>
</feature>
<dbReference type="OrthoDB" id="6422113at2759"/>
<dbReference type="Proteomes" id="UP000499080">
    <property type="component" value="Unassembled WGS sequence"/>
</dbReference>
<dbReference type="AlphaFoldDB" id="A0A4Y2WPI2"/>
<comment type="caution">
    <text evidence="2">The sequence shown here is derived from an EMBL/GenBank/DDBJ whole genome shotgun (WGS) entry which is preliminary data.</text>
</comment>
<gene>
    <name evidence="2" type="ORF">AVEN_195930_1</name>
</gene>
<feature type="transmembrane region" description="Helical" evidence="1">
    <location>
        <begin position="119"/>
        <end position="140"/>
    </location>
</feature>
<keyword evidence="1" id="KW-1133">Transmembrane helix</keyword>
<evidence type="ECO:0000313" key="3">
    <source>
        <dbReference type="Proteomes" id="UP000499080"/>
    </source>
</evidence>
<evidence type="ECO:0000256" key="1">
    <source>
        <dbReference type="SAM" id="Phobius"/>
    </source>
</evidence>
<evidence type="ECO:0008006" key="4">
    <source>
        <dbReference type="Google" id="ProtNLM"/>
    </source>
</evidence>
<keyword evidence="1" id="KW-0472">Membrane</keyword>
<feature type="transmembrane region" description="Helical" evidence="1">
    <location>
        <begin position="176"/>
        <end position="196"/>
    </location>
</feature>
<feature type="transmembrane region" description="Helical" evidence="1">
    <location>
        <begin position="241"/>
        <end position="264"/>
    </location>
</feature>
<evidence type="ECO:0000313" key="2">
    <source>
        <dbReference type="EMBL" id="GBO38981.1"/>
    </source>
</evidence>
<sequence>MHTYGYGMLWNVLALFGIKANSNSEQTKCKIIKLSSGLKSPIFFLYVASAFYSIPMLIHAIIDIHLELRTILPLLTTCSLSYVLWYVAYKRCQLHRHVARKLNDFLLKNHCESFNRSKLLNSIMVTEFLLQLIYVSLLVYCLNLEPEKIDTVWTFGFEMEFSFWGNVARFLQGSVYTFQVLTFPGFVSLFMSGMYLHCRDSLISYGRRLKRFPKPEMHLPYIMEYSIMIEIVREFEDVLSTPAFILVSLNFLLMFNNVATFFLLDDTALHLPFLLENGVCLIFSAYSVLSMSLIASETCIQAQKLSKCFENLYEEEMARPKPLLRNLSIIKAMTDKEIPVMSACSVVYFTRSFILSVFGGFFTYALLFINIKN</sequence>
<feature type="transmembrane region" description="Helical" evidence="1">
    <location>
        <begin position="348"/>
        <end position="369"/>
    </location>
</feature>
<keyword evidence="1" id="KW-0812">Transmembrane</keyword>
<feature type="transmembrane region" description="Helical" evidence="1">
    <location>
        <begin position="271"/>
        <end position="295"/>
    </location>
</feature>
<reference evidence="2 3" key="1">
    <citation type="journal article" date="2019" name="Sci. Rep.">
        <title>Orb-weaving spider Araneus ventricosus genome elucidates the spidroin gene catalogue.</title>
        <authorList>
            <person name="Kono N."/>
            <person name="Nakamura H."/>
            <person name="Ohtoshi R."/>
            <person name="Moran D.A.P."/>
            <person name="Shinohara A."/>
            <person name="Yoshida Y."/>
            <person name="Fujiwara M."/>
            <person name="Mori M."/>
            <person name="Tomita M."/>
            <person name="Arakawa K."/>
        </authorList>
    </citation>
    <scope>NUCLEOTIDE SEQUENCE [LARGE SCALE GENOMIC DNA]</scope>
</reference>